<comment type="similarity">
    <text evidence="2">Belongs to the autoinducer-2 exporter (AI-2E) (TC 2.A.86) family.</text>
</comment>
<dbReference type="Pfam" id="PF01594">
    <property type="entry name" value="AI-2E_transport"/>
    <property type="match status" value="1"/>
</dbReference>
<organism evidence="9 10">
    <name type="scientific">Profundicola chukchiensis</name>
    <dbReference type="NCBI Taxonomy" id="2961959"/>
    <lineage>
        <taxon>Bacteria</taxon>
        <taxon>Pseudomonadati</taxon>
        <taxon>Bacteroidota</taxon>
        <taxon>Flavobacteriia</taxon>
        <taxon>Flavobacteriales</taxon>
        <taxon>Weeksellaceae</taxon>
        <taxon>Profundicola</taxon>
    </lineage>
</organism>
<evidence type="ECO:0000313" key="9">
    <source>
        <dbReference type="EMBL" id="MDG4946988.1"/>
    </source>
</evidence>
<evidence type="ECO:0000313" key="10">
    <source>
        <dbReference type="Proteomes" id="UP001152599"/>
    </source>
</evidence>
<evidence type="ECO:0000256" key="4">
    <source>
        <dbReference type="ARBA" id="ARBA00022475"/>
    </source>
</evidence>
<keyword evidence="6 8" id="KW-1133">Transmembrane helix</keyword>
<dbReference type="PANTHER" id="PTHR21716">
    <property type="entry name" value="TRANSMEMBRANE PROTEIN"/>
    <property type="match status" value="1"/>
</dbReference>
<evidence type="ECO:0000256" key="1">
    <source>
        <dbReference type="ARBA" id="ARBA00004651"/>
    </source>
</evidence>
<dbReference type="GO" id="GO:0005886">
    <property type="term" value="C:plasma membrane"/>
    <property type="evidence" value="ECO:0007669"/>
    <property type="project" value="UniProtKB-SubCell"/>
</dbReference>
<feature type="transmembrane region" description="Helical" evidence="8">
    <location>
        <begin position="12"/>
        <end position="28"/>
    </location>
</feature>
<accession>A0A9X4MY26</accession>
<dbReference type="EMBL" id="JANCMU010000009">
    <property type="protein sequence ID" value="MDG4946988.1"/>
    <property type="molecule type" value="Genomic_DNA"/>
</dbReference>
<sequence>MLNFTFSPKNYFYTIAGIFLSIACLYYGKSFLIPFSFSLLLAFIFVPLVRWFERKGIPTVFSIVLVFVVVIAAIFGVSFFFGSQIANLISEFNNFRDNFVQLLSQGIEKYNSTFTYLPPIDVSVVRQKVLGFFESSGGSILSSTFTQTSTFVAHVFLVPVYVFLLLLYRQGIKKGITFFFPIEKREKVAEILYEVQGVGKNYIVGLFSVMLIMAVINSTMLLIIGVDYAIMFGCLAAILIIVPYIGTYVGAALPILYALVTMDLTHAIMILIGFIVVQVVEGNFLTPKIVGSNTSVNALTAFVALIAGGYIWGIAGMVLSIPFIAMLKKIFRHVSGLQPLALLMGEELYEDDIDVPDHVDLRKTEISLTPAEPETPRITILEKIKNIWNIWFGKKNQDNDEV</sequence>
<dbReference type="InterPro" id="IPR002549">
    <property type="entry name" value="AI-2E-like"/>
</dbReference>
<evidence type="ECO:0000256" key="6">
    <source>
        <dbReference type="ARBA" id="ARBA00022989"/>
    </source>
</evidence>
<feature type="transmembrane region" description="Helical" evidence="8">
    <location>
        <begin position="256"/>
        <end position="279"/>
    </location>
</feature>
<proteinExistence type="inferred from homology"/>
<evidence type="ECO:0000256" key="7">
    <source>
        <dbReference type="ARBA" id="ARBA00023136"/>
    </source>
</evidence>
<feature type="transmembrane region" description="Helical" evidence="8">
    <location>
        <begin position="230"/>
        <end position="249"/>
    </location>
</feature>
<keyword evidence="7 8" id="KW-0472">Membrane</keyword>
<dbReference type="RefSeq" id="WP_304421268.1">
    <property type="nucleotide sequence ID" value="NZ_JANCMU010000009.1"/>
</dbReference>
<comment type="subcellular location">
    <subcellularLocation>
        <location evidence="1">Cell membrane</location>
        <topology evidence="1">Multi-pass membrane protein</topology>
    </subcellularLocation>
</comment>
<protein>
    <submittedName>
        <fullName evidence="9">AI-2E family transporter</fullName>
    </submittedName>
</protein>
<evidence type="ECO:0000256" key="5">
    <source>
        <dbReference type="ARBA" id="ARBA00022692"/>
    </source>
</evidence>
<name>A0A9X4MY26_9FLAO</name>
<keyword evidence="10" id="KW-1185">Reference proteome</keyword>
<dbReference type="AlphaFoldDB" id="A0A9X4MY26"/>
<feature type="transmembrane region" description="Helical" evidence="8">
    <location>
        <begin position="59"/>
        <end position="81"/>
    </location>
</feature>
<keyword evidence="4" id="KW-1003">Cell membrane</keyword>
<dbReference type="PANTHER" id="PTHR21716:SF53">
    <property type="entry name" value="PERMEASE PERM-RELATED"/>
    <property type="match status" value="1"/>
</dbReference>
<comment type="caution">
    <text evidence="9">The sequence shown here is derived from an EMBL/GenBank/DDBJ whole genome shotgun (WGS) entry which is preliminary data.</text>
</comment>
<keyword evidence="5 8" id="KW-0812">Transmembrane</keyword>
<reference evidence="9" key="1">
    <citation type="submission" date="2022-07" db="EMBL/GenBank/DDBJ databases">
        <title>Description and genome-wide analysis of Profundicola chukchiensis gen. nov., sp. nov., marine bacteria isolated from bottom sediments of the Chukchi Sea.</title>
        <authorList>
            <person name="Romanenko L."/>
            <person name="Otstavnykh N."/>
            <person name="Kurilenko V."/>
            <person name="Eremeev V."/>
            <person name="Velansky P."/>
            <person name="Mikhailov V."/>
            <person name="Isaeva M."/>
        </authorList>
    </citation>
    <scope>NUCLEOTIDE SEQUENCE</scope>
    <source>
        <strain evidence="9">KMM 9713</strain>
    </source>
</reference>
<evidence type="ECO:0000256" key="3">
    <source>
        <dbReference type="ARBA" id="ARBA00022448"/>
    </source>
</evidence>
<evidence type="ECO:0000256" key="8">
    <source>
        <dbReference type="SAM" id="Phobius"/>
    </source>
</evidence>
<feature type="transmembrane region" description="Helical" evidence="8">
    <location>
        <begin position="151"/>
        <end position="168"/>
    </location>
</feature>
<gene>
    <name evidence="9" type="ORF">NMK71_11250</name>
</gene>
<feature type="transmembrane region" description="Helical" evidence="8">
    <location>
        <begin position="202"/>
        <end position="224"/>
    </location>
</feature>
<dbReference type="Proteomes" id="UP001152599">
    <property type="component" value="Unassembled WGS sequence"/>
</dbReference>
<evidence type="ECO:0000256" key="2">
    <source>
        <dbReference type="ARBA" id="ARBA00009773"/>
    </source>
</evidence>
<feature type="transmembrane region" description="Helical" evidence="8">
    <location>
        <begin position="299"/>
        <end position="325"/>
    </location>
</feature>
<keyword evidence="3" id="KW-0813">Transport</keyword>